<protein>
    <submittedName>
        <fullName evidence="5">Polysaccharide biosynthesis/export family protein</fullName>
    </submittedName>
</protein>
<name>A0ABS5QFP6_9PROT</name>
<organism evidence="5 6">
    <name type="scientific">Roseococcus pinisoli</name>
    <dbReference type="NCBI Taxonomy" id="2835040"/>
    <lineage>
        <taxon>Bacteria</taxon>
        <taxon>Pseudomonadati</taxon>
        <taxon>Pseudomonadota</taxon>
        <taxon>Alphaproteobacteria</taxon>
        <taxon>Acetobacterales</taxon>
        <taxon>Roseomonadaceae</taxon>
        <taxon>Roseococcus</taxon>
    </lineage>
</organism>
<dbReference type="Gene3D" id="3.10.560.10">
    <property type="entry name" value="Outer membrane lipoprotein wza domain like"/>
    <property type="match status" value="1"/>
</dbReference>
<sequence length="243" mass="26342">MRRAFLFLPLLASCAPGTNNFSTTQSISVTENMPEGFAPWTDAMPPYRFGPGDKVKVQYLLTPEINETVLVAPDGSIALRTGVRLTLDSRTGEEASEAVAEASRRVLMHPFVTVSLDEPGAAVAFVGGMVRRAGAYPVTGRRGIAEMITLAGGLEDSARMDQVVLIRRSPENRPMLRTVDLRGFISGRGTEADVPLTAGDIVFVPRSRIAEVGLWVTQAITQTFPFSRSFSYAINRNNPGNLL</sequence>
<feature type="signal peptide" evidence="2">
    <location>
        <begin position="1"/>
        <end position="17"/>
    </location>
</feature>
<feature type="domain" description="Soluble ligand binding" evidence="4">
    <location>
        <begin position="124"/>
        <end position="176"/>
    </location>
</feature>
<feature type="chain" id="PRO_5045049597" evidence="2">
    <location>
        <begin position="18"/>
        <end position="243"/>
    </location>
</feature>
<evidence type="ECO:0000256" key="1">
    <source>
        <dbReference type="ARBA" id="ARBA00022729"/>
    </source>
</evidence>
<evidence type="ECO:0000259" key="3">
    <source>
        <dbReference type="Pfam" id="PF02563"/>
    </source>
</evidence>
<dbReference type="Proteomes" id="UP000766336">
    <property type="component" value="Unassembled WGS sequence"/>
</dbReference>
<keyword evidence="6" id="KW-1185">Reference proteome</keyword>
<dbReference type="Pfam" id="PF02563">
    <property type="entry name" value="Poly_export"/>
    <property type="match status" value="1"/>
</dbReference>
<evidence type="ECO:0000313" key="6">
    <source>
        <dbReference type="Proteomes" id="UP000766336"/>
    </source>
</evidence>
<keyword evidence="1 2" id="KW-0732">Signal</keyword>
<feature type="domain" description="Polysaccharide export protein N-terminal" evidence="3">
    <location>
        <begin position="43"/>
        <end position="116"/>
    </location>
</feature>
<dbReference type="InterPro" id="IPR019554">
    <property type="entry name" value="Soluble_ligand-bd"/>
</dbReference>
<dbReference type="RefSeq" id="WP_213670401.1">
    <property type="nucleotide sequence ID" value="NZ_JAHCDA010000002.1"/>
</dbReference>
<evidence type="ECO:0000256" key="2">
    <source>
        <dbReference type="SAM" id="SignalP"/>
    </source>
</evidence>
<evidence type="ECO:0000259" key="4">
    <source>
        <dbReference type="Pfam" id="PF10531"/>
    </source>
</evidence>
<dbReference type="EMBL" id="JAHCDA010000002">
    <property type="protein sequence ID" value="MBS7811747.1"/>
    <property type="molecule type" value="Genomic_DNA"/>
</dbReference>
<reference evidence="5 6" key="1">
    <citation type="submission" date="2021-05" db="EMBL/GenBank/DDBJ databases">
        <title>Roseococcus sp. XZZS9, whole genome shotgun sequencing project.</title>
        <authorList>
            <person name="Zhao G."/>
            <person name="Shen L."/>
        </authorList>
    </citation>
    <scope>NUCLEOTIDE SEQUENCE [LARGE SCALE GENOMIC DNA]</scope>
    <source>
        <strain evidence="5 6">XZZS9</strain>
    </source>
</reference>
<dbReference type="InterPro" id="IPR049712">
    <property type="entry name" value="Poly_export"/>
</dbReference>
<proteinExistence type="predicted"/>
<gene>
    <name evidence="5" type="ORF">KHU32_12430</name>
</gene>
<dbReference type="InterPro" id="IPR003715">
    <property type="entry name" value="Poly_export_N"/>
</dbReference>
<dbReference type="PANTHER" id="PTHR33619:SF3">
    <property type="entry name" value="POLYSACCHARIDE EXPORT PROTEIN GFCE-RELATED"/>
    <property type="match status" value="1"/>
</dbReference>
<evidence type="ECO:0000313" key="5">
    <source>
        <dbReference type="EMBL" id="MBS7811747.1"/>
    </source>
</evidence>
<accession>A0ABS5QFP6</accession>
<comment type="caution">
    <text evidence="5">The sequence shown here is derived from an EMBL/GenBank/DDBJ whole genome shotgun (WGS) entry which is preliminary data.</text>
</comment>
<dbReference type="PANTHER" id="PTHR33619">
    <property type="entry name" value="POLYSACCHARIDE EXPORT PROTEIN GFCE-RELATED"/>
    <property type="match status" value="1"/>
</dbReference>
<dbReference type="Pfam" id="PF10531">
    <property type="entry name" value="SLBB"/>
    <property type="match status" value="1"/>
</dbReference>